<dbReference type="GO" id="GO:0008236">
    <property type="term" value="F:serine-type peptidase activity"/>
    <property type="evidence" value="ECO:0007669"/>
    <property type="project" value="InterPro"/>
</dbReference>
<dbReference type="GO" id="GO:0006508">
    <property type="term" value="P:proteolysis"/>
    <property type="evidence" value="ECO:0007669"/>
    <property type="project" value="InterPro"/>
</dbReference>
<dbReference type="PANTHER" id="PTHR32060:SF22">
    <property type="entry name" value="CARBOXYL-TERMINAL-PROCESSING PEPTIDASE 3, CHLOROPLASTIC"/>
    <property type="match status" value="1"/>
</dbReference>
<proteinExistence type="predicted"/>
<evidence type="ECO:0000313" key="2">
    <source>
        <dbReference type="EMBL" id="SYX81769.1"/>
    </source>
</evidence>
<accession>A0A383R5Y2</accession>
<reference evidence="3" key="1">
    <citation type="submission" date="2018-08" db="EMBL/GenBank/DDBJ databases">
        <authorList>
            <person name="Chevrot R."/>
        </authorList>
    </citation>
    <scope>NUCLEOTIDE SEQUENCE [LARGE SCALE GENOMIC DNA]</scope>
</reference>
<dbReference type="SUPFAM" id="SSF52096">
    <property type="entry name" value="ClpP/crotonase"/>
    <property type="match status" value="1"/>
</dbReference>
<dbReference type="InterPro" id="IPR005151">
    <property type="entry name" value="Tail-specific_protease"/>
</dbReference>
<dbReference type="InterPro" id="IPR029045">
    <property type="entry name" value="ClpP/crotonase-like_dom_sf"/>
</dbReference>
<dbReference type="RefSeq" id="WP_172619376.1">
    <property type="nucleotide sequence ID" value="NZ_LS992241.1"/>
</dbReference>
<dbReference type="EMBL" id="LS992241">
    <property type="protein sequence ID" value="SYX81769.1"/>
    <property type="molecule type" value="Genomic_DNA"/>
</dbReference>
<gene>
    <name evidence="2" type="ORF">PBLR_10188</name>
</gene>
<name>A0A383R5Y2_PAEAL</name>
<evidence type="ECO:0000313" key="3">
    <source>
        <dbReference type="Proteomes" id="UP000304148"/>
    </source>
</evidence>
<protein>
    <recommendedName>
        <fullName evidence="1">Tail specific protease domain-containing protein</fullName>
    </recommendedName>
</protein>
<evidence type="ECO:0000259" key="1">
    <source>
        <dbReference type="Pfam" id="PF03572"/>
    </source>
</evidence>
<dbReference type="PANTHER" id="PTHR32060">
    <property type="entry name" value="TAIL-SPECIFIC PROTEASE"/>
    <property type="match status" value="1"/>
</dbReference>
<dbReference type="Proteomes" id="UP000304148">
    <property type="component" value="Chromosome"/>
</dbReference>
<feature type="domain" description="Tail specific protease" evidence="1">
    <location>
        <begin position="254"/>
        <end position="394"/>
    </location>
</feature>
<dbReference type="AlphaFoldDB" id="A0A383R5Y2"/>
<dbReference type="Gene3D" id="3.90.226.10">
    <property type="entry name" value="2-enoyl-CoA Hydratase, Chain A, domain 1"/>
    <property type="match status" value="1"/>
</dbReference>
<sequence length="460" mass="52206">MKMRLVGFLLFIAIIGIVIVTALTWNDSVTEKAISKKEKQLHEPAVLTKEQQKAIKDIEFLYNKIADTHPATVNGIPEELKAQYEQVLKEIKEKKDQIYRKDIYFWGHSVIAQLHDANSGFVTSLSFRKRNIPILYKWYENGVYIYHSNEEDLKVGDEIIAIGDRTVEELAQELSKYIPSDNEMFLLASLEISPLLAEEVYLEKLGLIENKDYVVYTIMRDGKKLRQPVRLQVKPVSVGYPSNYSQNIDKDKNIALLKMNMLKTDDVYDAELKKFFSSVKHNQIDNVVLDLRDHKFVGNPNAIVKLLQYVNVQHYQSFGVTHNSQVANSGGNMEGMAEIMRSTQNNNVHKELVFEGKLYVLTSKNTYGGASLMAAILQDNKIGQVIGETPGGNVNAYIASVKFDLPNSKFSMYLSSRQLERPDASKGAALVPDYVVPSTYNKTKHVDEQLAFVEQLVNKQ</sequence>
<organism evidence="2 3">
    <name type="scientific">Paenibacillus alvei</name>
    <name type="common">Bacillus alvei</name>
    <dbReference type="NCBI Taxonomy" id="44250"/>
    <lineage>
        <taxon>Bacteria</taxon>
        <taxon>Bacillati</taxon>
        <taxon>Bacillota</taxon>
        <taxon>Bacilli</taxon>
        <taxon>Bacillales</taxon>
        <taxon>Paenibacillaceae</taxon>
        <taxon>Paenibacillus</taxon>
    </lineage>
</organism>
<dbReference type="Pfam" id="PF03572">
    <property type="entry name" value="Peptidase_S41"/>
    <property type="match status" value="1"/>
</dbReference>
<dbReference type="GO" id="GO:0004175">
    <property type="term" value="F:endopeptidase activity"/>
    <property type="evidence" value="ECO:0007669"/>
    <property type="project" value="TreeGrafter"/>
</dbReference>